<proteinExistence type="predicted"/>
<dbReference type="InterPro" id="IPR000203">
    <property type="entry name" value="GPS"/>
</dbReference>
<protein>
    <submittedName>
        <fullName evidence="16">Uncharacterized protein</fullName>
    </submittedName>
</protein>
<evidence type="ECO:0000259" key="15">
    <source>
        <dbReference type="PROSITE" id="PS50221"/>
    </source>
</evidence>
<dbReference type="Pfam" id="PF07714">
    <property type="entry name" value="PK_Tyr_Ser-Thr"/>
    <property type="match status" value="1"/>
</dbReference>
<dbReference type="InterPro" id="IPR032675">
    <property type="entry name" value="LRR_dom_sf"/>
</dbReference>
<evidence type="ECO:0000256" key="4">
    <source>
        <dbReference type="ARBA" id="ARBA00022729"/>
    </source>
</evidence>
<dbReference type="Gene3D" id="2.60.220.50">
    <property type="match status" value="1"/>
</dbReference>
<dbReference type="PANTHER" id="PTHR27000">
    <property type="entry name" value="LEUCINE-RICH REPEAT RECEPTOR-LIKE PROTEIN KINASE FAMILY PROTEIN-RELATED"/>
    <property type="match status" value="1"/>
</dbReference>
<comment type="subcellular location">
    <subcellularLocation>
        <location evidence="1">Membrane</location>
        <topology evidence="1">Single-pass membrane protein</topology>
    </subcellularLocation>
</comment>
<evidence type="ECO:0000256" key="11">
    <source>
        <dbReference type="PROSITE-ProRule" id="PRU00168"/>
    </source>
</evidence>
<dbReference type="InterPro" id="IPR001895">
    <property type="entry name" value="RASGEF_cat_dom"/>
</dbReference>
<organism evidence="16 17">
    <name type="scientific">Planoprotostelium fungivorum</name>
    <dbReference type="NCBI Taxonomy" id="1890364"/>
    <lineage>
        <taxon>Eukaryota</taxon>
        <taxon>Amoebozoa</taxon>
        <taxon>Evosea</taxon>
        <taxon>Variosea</taxon>
        <taxon>Cavosteliida</taxon>
        <taxon>Cavosteliaceae</taxon>
        <taxon>Planoprotostelium</taxon>
    </lineage>
</organism>
<keyword evidence="9" id="KW-0675">Receptor</keyword>
<dbReference type="SUPFAM" id="SSF52058">
    <property type="entry name" value="L domain-like"/>
    <property type="match status" value="1"/>
</dbReference>
<dbReference type="SUPFAM" id="SSF48366">
    <property type="entry name" value="Ras GEF"/>
    <property type="match status" value="1"/>
</dbReference>
<dbReference type="GO" id="GO:0004672">
    <property type="term" value="F:protein kinase activity"/>
    <property type="evidence" value="ECO:0007669"/>
    <property type="project" value="InterPro"/>
</dbReference>
<evidence type="ECO:0000259" key="13">
    <source>
        <dbReference type="PROSITE" id="PS50009"/>
    </source>
</evidence>
<dbReference type="SUPFAM" id="SSF56112">
    <property type="entry name" value="Protein kinase-like (PK-like)"/>
    <property type="match status" value="1"/>
</dbReference>
<dbReference type="SMART" id="SM00303">
    <property type="entry name" value="GPS"/>
    <property type="match status" value="1"/>
</dbReference>
<evidence type="ECO:0000256" key="12">
    <source>
        <dbReference type="SAM" id="Phobius"/>
    </source>
</evidence>
<keyword evidence="7 12" id="KW-0472">Membrane</keyword>
<evidence type="ECO:0000256" key="7">
    <source>
        <dbReference type="ARBA" id="ARBA00023136"/>
    </source>
</evidence>
<evidence type="ECO:0000313" key="16">
    <source>
        <dbReference type="EMBL" id="PRP89759.1"/>
    </source>
</evidence>
<evidence type="ECO:0000256" key="10">
    <source>
        <dbReference type="ARBA" id="ARBA00023180"/>
    </source>
</evidence>
<keyword evidence="10" id="KW-0325">Glycoprotein</keyword>
<dbReference type="GO" id="GO:0007264">
    <property type="term" value="P:small GTPase-mediated signal transduction"/>
    <property type="evidence" value="ECO:0007669"/>
    <property type="project" value="InterPro"/>
</dbReference>
<reference evidence="16 17" key="1">
    <citation type="journal article" date="2018" name="Genome Biol. Evol.">
        <title>Multiple Roots of Fruiting Body Formation in Amoebozoa.</title>
        <authorList>
            <person name="Hillmann F."/>
            <person name="Forbes G."/>
            <person name="Novohradska S."/>
            <person name="Ferling I."/>
            <person name="Riege K."/>
            <person name="Groth M."/>
            <person name="Westermann M."/>
            <person name="Marz M."/>
            <person name="Spaller T."/>
            <person name="Winckler T."/>
            <person name="Schaap P."/>
            <person name="Glockner G."/>
        </authorList>
    </citation>
    <scope>NUCLEOTIDE SEQUENCE [LARGE SCALE GENOMIC DNA]</scope>
    <source>
        <strain evidence="16 17">Jena</strain>
    </source>
</reference>
<dbReference type="Gene3D" id="1.10.840.10">
    <property type="entry name" value="Ras guanine-nucleotide exchange factors catalytic domain"/>
    <property type="match status" value="1"/>
</dbReference>
<dbReference type="PROSITE" id="PS51450">
    <property type="entry name" value="LRR"/>
    <property type="match status" value="1"/>
</dbReference>
<keyword evidence="5" id="KW-0677">Repeat</keyword>
<dbReference type="PANTHER" id="PTHR27000:SF642">
    <property type="entry name" value="INACTIVE LEUCINE-RICH REPEAT RECEPTOR KINASE XIAO-RELATED"/>
    <property type="match status" value="1"/>
</dbReference>
<evidence type="ECO:0000259" key="14">
    <source>
        <dbReference type="PROSITE" id="PS50011"/>
    </source>
</evidence>
<evidence type="ECO:0000256" key="6">
    <source>
        <dbReference type="ARBA" id="ARBA00022989"/>
    </source>
</evidence>
<keyword evidence="4" id="KW-0732">Signal</keyword>
<dbReference type="SMART" id="SM00220">
    <property type="entry name" value="S_TKc"/>
    <property type="match status" value="1"/>
</dbReference>
<comment type="caution">
    <text evidence="16">The sequence shown here is derived from an EMBL/GenBank/DDBJ whole genome shotgun (WGS) entry which is preliminary data.</text>
</comment>
<dbReference type="PROSITE" id="PS50221">
    <property type="entry name" value="GAIN_B"/>
    <property type="match status" value="1"/>
</dbReference>
<dbReference type="Proteomes" id="UP000241769">
    <property type="component" value="Unassembled WGS sequence"/>
</dbReference>
<dbReference type="InterPro" id="IPR036964">
    <property type="entry name" value="RASGEF_cat_dom_sf"/>
</dbReference>
<dbReference type="Gene3D" id="3.80.10.10">
    <property type="entry name" value="Ribonuclease Inhibitor"/>
    <property type="match status" value="3"/>
</dbReference>
<keyword evidence="3 12" id="KW-0812">Transmembrane</keyword>
<evidence type="ECO:0000313" key="17">
    <source>
        <dbReference type="Proteomes" id="UP000241769"/>
    </source>
</evidence>
<dbReference type="GO" id="GO:0005524">
    <property type="term" value="F:ATP binding"/>
    <property type="evidence" value="ECO:0007669"/>
    <property type="project" value="InterPro"/>
</dbReference>
<dbReference type="InterPro" id="IPR003591">
    <property type="entry name" value="Leu-rich_rpt_typical-subtyp"/>
</dbReference>
<dbReference type="InterPro" id="IPR046338">
    <property type="entry name" value="GAIN_dom_sf"/>
</dbReference>
<keyword evidence="2" id="KW-0433">Leucine-rich repeat</keyword>
<dbReference type="InterPro" id="IPR001611">
    <property type="entry name" value="Leu-rich_rpt"/>
</dbReference>
<dbReference type="InterPro" id="IPR011009">
    <property type="entry name" value="Kinase-like_dom_sf"/>
</dbReference>
<evidence type="ECO:0000256" key="3">
    <source>
        <dbReference type="ARBA" id="ARBA00022692"/>
    </source>
</evidence>
<accession>A0A2P6P0Q1</accession>
<evidence type="ECO:0000256" key="2">
    <source>
        <dbReference type="ARBA" id="ARBA00022614"/>
    </source>
</evidence>
<keyword evidence="8" id="KW-1015">Disulfide bond</keyword>
<dbReference type="PROSITE" id="PS50011">
    <property type="entry name" value="PROTEIN_KINASE_DOM"/>
    <property type="match status" value="1"/>
</dbReference>
<dbReference type="PROSITE" id="PS50009">
    <property type="entry name" value="RASGEF_CAT"/>
    <property type="match status" value="1"/>
</dbReference>
<keyword evidence="17" id="KW-1185">Reference proteome</keyword>
<keyword evidence="6 12" id="KW-1133">Transmembrane helix</keyword>
<dbReference type="InterPro" id="IPR001245">
    <property type="entry name" value="Ser-Thr/Tyr_kinase_cat_dom"/>
</dbReference>
<feature type="domain" description="GAIN-B" evidence="15">
    <location>
        <begin position="692"/>
        <end position="846"/>
    </location>
</feature>
<feature type="domain" description="Protein kinase" evidence="14">
    <location>
        <begin position="889"/>
        <end position="1142"/>
    </location>
</feature>
<evidence type="ECO:0000256" key="8">
    <source>
        <dbReference type="ARBA" id="ARBA00023157"/>
    </source>
</evidence>
<evidence type="ECO:0000256" key="9">
    <source>
        <dbReference type="ARBA" id="ARBA00023170"/>
    </source>
</evidence>
<evidence type="ECO:0000256" key="5">
    <source>
        <dbReference type="ARBA" id="ARBA00022737"/>
    </source>
</evidence>
<dbReference type="GO" id="GO:0016020">
    <property type="term" value="C:membrane"/>
    <property type="evidence" value="ECO:0007669"/>
    <property type="project" value="UniProtKB-SubCell"/>
</dbReference>
<dbReference type="InterPro" id="IPR023578">
    <property type="entry name" value="Ras_GEF_dom_sf"/>
</dbReference>
<dbReference type="SMART" id="SM00147">
    <property type="entry name" value="RasGEF"/>
    <property type="match status" value="1"/>
</dbReference>
<dbReference type="EMBL" id="MDYQ01000001">
    <property type="protein sequence ID" value="PRP89759.1"/>
    <property type="molecule type" value="Genomic_DNA"/>
</dbReference>
<dbReference type="InterPro" id="IPR000719">
    <property type="entry name" value="Prot_kinase_dom"/>
</dbReference>
<dbReference type="Gene3D" id="1.10.510.10">
    <property type="entry name" value="Transferase(Phosphotransferase) domain 1"/>
    <property type="match status" value="1"/>
</dbReference>
<dbReference type="GO" id="GO:0005085">
    <property type="term" value="F:guanyl-nucleotide exchange factor activity"/>
    <property type="evidence" value="ECO:0007669"/>
    <property type="project" value="UniProtKB-KW"/>
</dbReference>
<dbReference type="InParanoid" id="A0A2P6P0Q1"/>
<dbReference type="SMART" id="SM00369">
    <property type="entry name" value="LRR_TYP"/>
    <property type="match status" value="6"/>
</dbReference>
<evidence type="ECO:0000256" key="1">
    <source>
        <dbReference type="ARBA" id="ARBA00004167"/>
    </source>
</evidence>
<name>A0A2P6P0Q1_9EUKA</name>
<dbReference type="InterPro" id="IPR057244">
    <property type="entry name" value="GAIN_B"/>
</dbReference>
<gene>
    <name evidence="16" type="ORF">PROFUN_00101</name>
</gene>
<dbReference type="Pfam" id="PF00617">
    <property type="entry name" value="RasGEF"/>
    <property type="match status" value="1"/>
</dbReference>
<dbReference type="OrthoDB" id="5855206at2759"/>
<dbReference type="Pfam" id="PF01825">
    <property type="entry name" value="GPS"/>
    <property type="match status" value="1"/>
</dbReference>
<sequence length="1516" mass="169371">MALMSSFQSHPLFAAQNSAQTGKIFFTWGFVGQTFRLFLNLYTTATPAQKAELKSDIVARTMMAHMIISDPTGPQATMMFRGDTTEYGDEITRACADCFEKAKDYGTKENENLRSIPRSGDQITSTANLSPKRSTYTKSTCRSQLHTLRLETSLVYTTQPGVSQQWQVDLTHIVGYGWYYNWYSPFAISCNSYGVTCDGYGNYVSLILQSNNLSGYFDPSFGTNLYYCRNLTITGNAGLSGQIPPGIAKMVNLNFLALSSNQLSGAVPDLSGLVNLIYLDLQYNLLTGWNTANSGLIQMSKLAHLWIYRNNFTTIPNDIIGATSLVTLRAECNSLSSIPQGIWTLPNLGYLSLGYRVLDAGSIYNDIGNQIGGIFPANMSSKSLIDITGNNYDEFEDYNAPNPLMSGAFCNMSSAGKSKGPNFACPIPSWALNNCQAACSCFTPIISDVNPSILPYGGGIITLSGRYWGGVPTVTVDGKVRDISSNRTSISFTAPACDQIASQCGTIRVSSGCNGAATVTRIITYGEYYILHHIQYYILHHIQYYILHHIQHYIQYYIFYDIQHDIQYFIIQFRVHIHDDIIFLINGINRFHIGVHLFIQCIHGARSVHHIIFVCNVTIEHIHHVIYNTIDQQLIHYNTLTSTLPLNTTIDCDIIAISFNGTLDDLQSLSASCPSIIDALVFRIALSNLEGGSFSSVSINVSVTASKINNKEVAQVTVKNTLASGVIPLDVTKNLPKDSVAVLSVYRFNPFIPTTKSDNSYTNVVSLSVVSQSLEEISIQNTPSPVVIGMNYNAIDGEDLTCVWWDKSGSSWRPDGCQIDVKSQPVRCLCNHLTSFSLQISATENAVKASPTSSSTSFPWKWVVVAVCVTAFVILVVAVALIVKRRMRTPVLWNLNLGDTAPRTIPTEHIQTMGVHLSTRCQKAKYQLADVILTTETPQSPTDHVLQKIRHVNIAQYLGCWKDSVGITYAVTTYVPGVPLSQWIEDGKYDDDTSNQIIVQLASVMAHVTEQGVKDNILTADKVILQPDGKSYLVKLWDFRSGLPVPALYRAPERREGEAASEASQVWAFGVLALQILERRLNPSIETFVREECSETQIEYCIMMSLQRDPLDRFTFVEMCKAGRDITRYFYPTSRTYTHTYLNPLVDPLLGFTFFIWLANQRLLKREAIFMRYIYPLMVRVGVIVLDGIQTQIRVNLFGSRTLTGLVNVSITGNPGLVGPIPANFLVNCPNMIIVNLQSNALNGSIPAFFSNVALATLDLRNNQFSSWQPSSGGSVFMKIQQLWISGNQFTSLPDLSKSGNLASLKAESNKLSSFPPYLWSLPTLKYLSIGYQVLEGNYEDRARVLELIIQIAEELKRLGDFLSLQSVMAGLQSLPIHRLTRTKSQVEERYQTMRQGLEELTSSTKMYENLRQAFLVAPHPKITCTQFTAMELTFIFSGNVYQMVPDRPIPYRCWTHFHNIITQLILSRGAIDYPFVRDERVMKILDDLPVMDRRRENGDYQRSLQLEPRVLNDQR</sequence>
<feature type="transmembrane region" description="Helical" evidence="12">
    <location>
        <begin position="860"/>
        <end position="883"/>
    </location>
</feature>
<keyword evidence="11" id="KW-0344">Guanine-nucleotide releasing factor</keyword>
<feature type="domain" description="Ras-GEF" evidence="13">
    <location>
        <begin position="1274"/>
        <end position="1510"/>
    </location>
</feature>